<keyword evidence="3" id="KW-1003">Cell membrane</keyword>
<evidence type="ECO:0000256" key="9">
    <source>
        <dbReference type="ARBA" id="ARBA00025772"/>
    </source>
</evidence>
<gene>
    <name evidence="13" type="ORF">AAD027_17440</name>
</gene>
<evidence type="ECO:0000256" key="6">
    <source>
        <dbReference type="ARBA" id="ARBA00022692"/>
    </source>
</evidence>
<keyword evidence="4" id="KW-0488">Methylation</keyword>
<feature type="domain" description="General secretion pathway GspH" evidence="12">
    <location>
        <begin position="61"/>
        <end position="154"/>
    </location>
</feature>
<dbReference type="InterPro" id="IPR012902">
    <property type="entry name" value="N_methyl_site"/>
</dbReference>
<evidence type="ECO:0000256" key="8">
    <source>
        <dbReference type="ARBA" id="ARBA00023136"/>
    </source>
</evidence>
<evidence type="ECO:0000256" key="11">
    <source>
        <dbReference type="SAM" id="Phobius"/>
    </source>
</evidence>
<keyword evidence="7 11" id="KW-1133">Transmembrane helix</keyword>
<evidence type="ECO:0000256" key="7">
    <source>
        <dbReference type="ARBA" id="ARBA00022989"/>
    </source>
</evidence>
<evidence type="ECO:0000313" key="14">
    <source>
        <dbReference type="Proteomes" id="UP001459204"/>
    </source>
</evidence>
<keyword evidence="14" id="KW-1185">Reference proteome</keyword>
<evidence type="ECO:0000256" key="2">
    <source>
        <dbReference type="ARBA" id="ARBA00021549"/>
    </source>
</evidence>
<evidence type="ECO:0000256" key="3">
    <source>
        <dbReference type="ARBA" id="ARBA00022475"/>
    </source>
</evidence>
<sequence length="170" mass="18016">MPAADRPVTRAPRSAPARARAMRGVSLLEMLLVVALIAGVATLSAMVLTGGLDGMRLRSETKEIAAQLRYTRAQAIATGQPQRFLIDPLAHRWQAPNGRHGAIPESLSIRFTGARQAQARAGEGAILFFHDGGSTGGRITLGAKRAAWSVDVTWLTGEVRVMRDPAGGAP</sequence>
<dbReference type="RefSeq" id="WP_341727311.1">
    <property type="nucleotide sequence ID" value="NZ_JBBWWT010000012.1"/>
</dbReference>
<keyword evidence="5" id="KW-0997">Cell inner membrane</keyword>
<reference evidence="13 14" key="1">
    <citation type="submission" date="2024-04" db="EMBL/GenBank/DDBJ databases">
        <title>Draft genome sequence of Pseudoxanthomonas putridarboris WD12.</title>
        <authorList>
            <person name="Oh J."/>
        </authorList>
    </citation>
    <scope>NUCLEOTIDE SEQUENCE [LARGE SCALE GENOMIC DNA]</scope>
    <source>
        <strain evidence="13 14">WD12</strain>
    </source>
</reference>
<dbReference type="EMBL" id="JBBWWT010000012">
    <property type="protein sequence ID" value="MEL1266141.1"/>
    <property type="molecule type" value="Genomic_DNA"/>
</dbReference>
<keyword evidence="8 11" id="KW-0472">Membrane</keyword>
<dbReference type="PROSITE" id="PS00409">
    <property type="entry name" value="PROKAR_NTER_METHYL"/>
    <property type="match status" value="1"/>
</dbReference>
<proteinExistence type="inferred from homology"/>
<evidence type="ECO:0000256" key="5">
    <source>
        <dbReference type="ARBA" id="ARBA00022519"/>
    </source>
</evidence>
<evidence type="ECO:0000256" key="1">
    <source>
        <dbReference type="ARBA" id="ARBA00004377"/>
    </source>
</evidence>
<dbReference type="Proteomes" id="UP001459204">
    <property type="component" value="Unassembled WGS sequence"/>
</dbReference>
<organism evidence="13 14">
    <name type="scientific">Pseudoxanthomonas putridarboris</name>
    <dbReference type="NCBI Taxonomy" id="752605"/>
    <lineage>
        <taxon>Bacteria</taxon>
        <taxon>Pseudomonadati</taxon>
        <taxon>Pseudomonadota</taxon>
        <taxon>Gammaproteobacteria</taxon>
        <taxon>Lysobacterales</taxon>
        <taxon>Lysobacteraceae</taxon>
        <taxon>Pseudoxanthomonas</taxon>
    </lineage>
</organism>
<dbReference type="Pfam" id="PF12019">
    <property type="entry name" value="GspH"/>
    <property type="match status" value="1"/>
</dbReference>
<comment type="subcellular location">
    <subcellularLocation>
        <location evidence="1">Cell inner membrane</location>
        <topology evidence="1">Single-pass membrane protein</topology>
    </subcellularLocation>
</comment>
<comment type="caution">
    <text evidence="13">The sequence shown here is derived from an EMBL/GenBank/DDBJ whole genome shotgun (WGS) entry which is preliminary data.</text>
</comment>
<evidence type="ECO:0000259" key="12">
    <source>
        <dbReference type="Pfam" id="PF12019"/>
    </source>
</evidence>
<comment type="similarity">
    <text evidence="9">Belongs to the GSP H family.</text>
</comment>
<evidence type="ECO:0000256" key="4">
    <source>
        <dbReference type="ARBA" id="ARBA00022481"/>
    </source>
</evidence>
<accession>A0ABU9J4I0</accession>
<dbReference type="InterPro" id="IPR045584">
    <property type="entry name" value="Pilin-like"/>
</dbReference>
<dbReference type="SUPFAM" id="SSF54523">
    <property type="entry name" value="Pili subunits"/>
    <property type="match status" value="1"/>
</dbReference>
<name>A0ABU9J4I0_9GAMM</name>
<evidence type="ECO:0000256" key="10">
    <source>
        <dbReference type="ARBA" id="ARBA00030775"/>
    </source>
</evidence>
<feature type="transmembrane region" description="Helical" evidence="11">
    <location>
        <begin position="30"/>
        <end position="52"/>
    </location>
</feature>
<dbReference type="NCBIfam" id="NF047827">
    <property type="entry name" value="T3SSXpsH"/>
    <property type="match status" value="1"/>
</dbReference>
<protein>
    <recommendedName>
        <fullName evidence="2">Type II secretion system protein H</fullName>
    </recommendedName>
    <alternativeName>
        <fullName evidence="10">General secretion pathway protein H</fullName>
    </alternativeName>
</protein>
<dbReference type="InterPro" id="IPR022346">
    <property type="entry name" value="T2SS_GspH"/>
</dbReference>
<keyword evidence="6 11" id="KW-0812">Transmembrane</keyword>
<evidence type="ECO:0000313" key="13">
    <source>
        <dbReference type="EMBL" id="MEL1266141.1"/>
    </source>
</evidence>